<dbReference type="PATRIC" id="fig|1674920.3.peg.1168"/>
<dbReference type="Pfam" id="PF01575">
    <property type="entry name" value="MaoC_dehydratas"/>
    <property type="match status" value="1"/>
</dbReference>
<dbReference type="EMBL" id="LFMW01000011">
    <property type="protein sequence ID" value="KMT54374.1"/>
    <property type="molecule type" value="Genomic_DNA"/>
</dbReference>
<organism evidence="2 3">
    <name type="scientific">Pseudomonas fildesensis</name>
    <dbReference type="NCBI Taxonomy" id="1674920"/>
    <lineage>
        <taxon>Bacteria</taxon>
        <taxon>Pseudomonadati</taxon>
        <taxon>Pseudomonadota</taxon>
        <taxon>Gammaproteobacteria</taxon>
        <taxon>Pseudomonadales</taxon>
        <taxon>Pseudomonadaceae</taxon>
        <taxon>Pseudomonas</taxon>
    </lineage>
</organism>
<keyword evidence="3" id="KW-1185">Reference proteome</keyword>
<protein>
    <submittedName>
        <fullName evidence="2">Acyl dehydratase</fullName>
    </submittedName>
</protein>
<dbReference type="RefSeq" id="WP_048726089.1">
    <property type="nucleotide sequence ID" value="NZ_LFMW01000011.1"/>
</dbReference>
<accession>A0A0J8G045</accession>
<dbReference type="InterPro" id="IPR029069">
    <property type="entry name" value="HotDog_dom_sf"/>
</dbReference>
<dbReference type="PANTHER" id="PTHR43841:SF3">
    <property type="entry name" value="(3R)-HYDROXYACYL-ACP DEHYDRATASE SUBUNIT HADB"/>
    <property type="match status" value="1"/>
</dbReference>
<dbReference type="SUPFAM" id="SSF54637">
    <property type="entry name" value="Thioesterase/thiol ester dehydrase-isomerase"/>
    <property type="match status" value="2"/>
</dbReference>
<gene>
    <name evidence="2" type="ORF">ACR52_16200</name>
</gene>
<feature type="domain" description="MaoC-like" evidence="1">
    <location>
        <begin position="192"/>
        <end position="238"/>
    </location>
</feature>
<evidence type="ECO:0000259" key="1">
    <source>
        <dbReference type="Pfam" id="PF01575"/>
    </source>
</evidence>
<proteinExistence type="predicted"/>
<dbReference type="STRING" id="1674920.ACR52_16200"/>
<comment type="caution">
    <text evidence="2">The sequence shown here is derived from an EMBL/GenBank/DDBJ whole genome shotgun (WGS) entry which is preliminary data.</text>
</comment>
<sequence length="302" mass="33776">MDYVTQIIDPPPSRTRLLLDGVRALRKPKLDGAPPLPGERLVRAAVELSPGGIAAYGRACGFRPEQGVPLSYPHVLAFPLHLMLLTRPSFPYPASGMVHLANRIRQHQRLQAGQALRLEVFCERWVAHPKGQALSIATRAYSAGTLVWESDSLYLRRDVKNPVGEPWNDVLALQEEGVLRTQRWVLPVDLGRRFAKVSGDFNPIHTSVIGARLFGFRRAIAHGMWTLGRALAAQQPPGGLDQAEAHCDFKLPIFLPGQVALWNRPVTGPRREFEVRNFAGDKPHMRGLLLWNEKPAKRAWNE</sequence>
<reference evidence="2 3" key="1">
    <citation type="submission" date="2015-06" db="EMBL/GenBank/DDBJ databases">
        <title>Draft genome sequence of an Antarctic Pseudomonas sp. strain KG01 with full potential for biotechnological applications.</title>
        <authorList>
            <person name="Pavlov M.S."/>
            <person name="Lira F."/>
            <person name="Martinez J.L."/>
            <person name="Marshall S.H."/>
        </authorList>
    </citation>
    <scope>NUCLEOTIDE SEQUENCE [LARGE SCALE GENOMIC DNA]</scope>
    <source>
        <strain evidence="2 3">KG01</strain>
    </source>
</reference>
<dbReference type="PANTHER" id="PTHR43841">
    <property type="entry name" value="3-HYDROXYACYL-THIOESTER DEHYDRATASE HTDX-RELATED"/>
    <property type="match status" value="1"/>
</dbReference>
<dbReference type="InterPro" id="IPR002539">
    <property type="entry name" value="MaoC-like_dom"/>
</dbReference>
<dbReference type="Gene3D" id="3.10.129.10">
    <property type="entry name" value="Hotdog Thioesterase"/>
    <property type="match status" value="1"/>
</dbReference>
<dbReference type="OrthoDB" id="9774179at2"/>
<dbReference type="AlphaFoldDB" id="A0A0J8G045"/>
<dbReference type="Proteomes" id="UP000037551">
    <property type="component" value="Unassembled WGS sequence"/>
</dbReference>
<name>A0A0J8G045_9PSED</name>
<evidence type="ECO:0000313" key="3">
    <source>
        <dbReference type="Proteomes" id="UP000037551"/>
    </source>
</evidence>
<evidence type="ECO:0000313" key="2">
    <source>
        <dbReference type="EMBL" id="KMT54374.1"/>
    </source>
</evidence>